<feature type="region of interest" description="Disordered" evidence="2">
    <location>
        <begin position="14"/>
        <end position="69"/>
    </location>
</feature>
<organism evidence="3 4">
    <name type="scientific">Fomitopsis schrenkii</name>
    <name type="common">Brown rot fungus</name>
    <dbReference type="NCBI Taxonomy" id="2126942"/>
    <lineage>
        <taxon>Eukaryota</taxon>
        <taxon>Fungi</taxon>
        <taxon>Dikarya</taxon>
        <taxon>Basidiomycota</taxon>
        <taxon>Agaricomycotina</taxon>
        <taxon>Agaricomycetes</taxon>
        <taxon>Polyporales</taxon>
        <taxon>Fomitopsis</taxon>
    </lineage>
</organism>
<protein>
    <submittedName>
        <fullName evidence="3">Uncharacterized protein</fullName>
    </submittedName>
</protein>
<feature type="region of interest" description="Disordered" evidence="2">
    <location>
        <begin position="331"/>
        <end position="357"/>
    </location>
</feature>
<dbReference type="AlphaFoldDB" id="S8E9X2"/>
<dbReference type="Proteomes" id="UP000015241">
    <property type="component" value="Unassembled WGS sequence"/>
</dbReference>
<reference evidence="3 4" key="1">
    <citation type="journal article" date="2012" name="Science">
        <title>The Paleozoic origin of enzymatic lignin decomposition reconstructed from 31 fungal genomes.</title>
        <authorList>
            <person name="Floudas D."/>
            <person name="Binder M."/>
            <person name="Riley R."/>
            <person name="Barry K."/>
            <person name="Blanchette R.A."/>
            <person name="Henrissat B."/>
            <person name="Martinez A.T."/>
            <person name="Otillar R."/>
            <person name="Spatafora J.W."/>
            <person name="Yadav J.S."/>
            <person name="Aerts A."/>
            <person name="Benoit I."/>
            <person name="Boyd A."/>
            <person name="Carlson A."/>
            <person name="Copeland A."/>
            <person name="Coutinho P.M."/>
            <person name="de Vries R.P."/>
            <person name="Ferreira P."/>
            <person name="Findley K."/>
            <person name="Foster B."/>
            <person name="Gaskell J."/>
            <person name="Glotzer D."/>
            <person name="Gorecki P."/>
            <person name="Heitman J."/>
            <person name="Hesse C."/>
            <person name="Hori C."/>
            <person name="Igarashi K."/>
            <person name="Jurgens J.A."/>
            <person name="Kallen N."/>
            <person name="Kersten P."/>
            <person name="Kohler A."/>
            <person name="Kuees U."/>
            <person name="Kumar T.K.A."/>
            <person name="Kuo A."/>
            <person name="LaButti K."/>
            <person name="Larrondo L.F."/>
            <person name="Lindquist E."/>
            <person name="Ling A."/>
            <person name="Lombard V."/>
            <person name="Lucas S."/>
            <person name="Lundell T."/>
            <person name="Martin R."/>
            <person name="McLaughlin D.J."/>
            <person name="Morgenstern I."/>
            <person name="Morin E."/>
            <person name="Murat C."/>
            <person name="Nagy L.G."/>
            <person name="Nolan M."/>
            <person name="Ohm R.A."/>
            <person name="Patyshakuliyeva A."/>
            <person name="Rokas A."/>
            <person name="Ruiz-Duenas F.J."/>
            <person name="Sabat G."/>
            <person name="Salamov A."/>
            <person name="Samejima M."/>
            <person name="Schmutz J."/>
            <person name="Slot J.C."/>
            <person name="St John F."/>
            <person name="Stenlid J."/>
            <person name="Sun H."/>
            <person name="Sun S."/>
            <person name="Syed K."/>
            <person name="Tsang A."/>
            <person name="Wiebenga A."/>
            <person name="Young D."/>
            <person name="Pisabarro A."/>
            <person name="Eastwood D.C."/>
            <person name="Martin F."/>
            <person name="Cullen D."/>
            <person name="Grigoriev I.V."/>
            <person name="Hibbett D.S."/>
        </authorList>
    </citation>
    <scope>NUCLEOTIDE SEQUENCE</scope>
    <source>
        <strain evidence="4">FP-58527</strain>
    </source>
</reference>
<evidence type="ECO:0000256" key="1">
    <source>
        <dbReference type="ARBA" id="ARBA00022581"/>
    </source>
</evidence>
<feature type="compositionally biased region" description="Polar residues" evidence="2">
    <location>
        <begin position="283"/>
        <end position="296"/>
    </location>
</feature>
<keyword evidence="1" id="KW-0945">Host-virus interaction</keyword>
<feature type="compositionally biased region" description="Low complexity" evidence="2">
    <location>
        <begin position="408"/>
        <end position="446"/>
    </location>
</feature>
<gene>
    <name evidence="3" type="ORF">FOMPIDRAFT_1015933</name>
</gene>
<feature type="region of interest" description="Disordered" evidence="2">
    <location>
        <begin position="283"/>
        <end position="319"/>
    </location>
</feature>
<sequence length="730" mass="79049">MATEVLRAIAMTNEIHLRPHTPSIASSSTPPSPRLPPISSKGKERPLPALPTPTKGSEPARTASPGPSIVSARKLAKSPEVAPSRFRPHSLTWSTFASRRSLSRILKQPRALACLLELSTWGDIHALISTCKEFRHELFRNPECRGVLLAFYVPGYLYAAESADMQQAREVKLDFHDLTLLVQSQLVPLHKYPMLSLSLLNRLSQDADQFECYRATEKYVALTQAHSRVVLLLQALVHSVPTSPLADDYDDVNCLAPQGTRVPQFAGMRELVFPAPLAYSEAGNTGSTETLPSSSAPGHRRAASQVSGANPRALSLSPTRASGDFHALLGHNGRQLRKGRKSIFGGPRVLPPPPAAEPIASQYVKGWTRAPPQMRRSLAPRAWDQQQRRTGVTSVSEDDLKAPQRRFTSTTFSSESSLASPPSSRSQPEPSASGSGDSSCSPATSSQESRAIQPAPPAPAVPRGTSPHDLYLATSRTRAPVLRTFVPCTVLDDHAVAACEEQLVDAGLWEHLSVGDVVCNFGFVPPVPDNAGGDAEPQQEWLLFDGSGLAPYAPPAPPPLADPLSLPSPFYYAHILPPWANPHYVLSLPVLPRGVRPDRHARTQRAFAEPHVQLTLTHVPARVRSPHSPQGYAVVRKFVWIARLPYVGPGTDGGAGLGRGWQGEWMLEGEGTKEGRQSLLDALSDGPDGSGLTRRGKWEVIRDKSGNGRLWMKLLIPNVDEGSESVGSHT</sequence>
<feature type="compositionally biased region" description="Low complexity" evidence="2">
    <location>
        <begin position="20"/>
        <end position="29"/>
    </location>
</feature>
<dbReference type="eggNOG" id="ENOG502QQKF">
    <property type="taxonomic scope" value="Eukaryota"/>
</dbReference>
<accession>S8E9X2</accession>
<dbReference type="OrthoDB" id="3269821at2759"/>
<evidence type="ECO:0000256" key="2">
    <source>
        <dbReference type="SAM" id="MobiDB-lite"/>
    </source>
</evidence>
<feature type="compositionally biased region" description="Polar residues" evidence="2">
    <location>
        <begin position="384"/>
        <end position="395"/>
    </location>
</feature>
<name>S8E9X2_FOMSC</name>
<dbReference type="PANTHER" id="PTHR13037:SF24">
    <property type="entry name" value="POLYCOMB PROTEIN PCL-RELATED"/>
    <property type="match status" value="1"/>
</dbReference>
<dbReference type="InParanoid" id="S8E9X2"/>
<dbReference type="HOGENOM" id="CLU_023462_0_0_1"/>
<dbReference type="PANTHER" id="PTHR13037">
    <property type="entry name" value="FORMIN"/>
    <property type="match status" value="1"/>
</dbReference>
<proteinExistence type="predicted"/>
<evidence type="ECO:0000313" key="4">
    <source>
        <dbReference type="Proteomes" id="UP000015241"/>
    </source>
</evidence>
<keyword evidence="4" id="KW-1185">Reference proteome</keyword>
<dbReference type="EMBL" id="KE504142">
    <property type="protein sequence ID" value="EPT01428.1"/>
    <property type="molecule type" value="Genomic_DNA"/>
</dbReference>
<feature type="region of interest" description="Disordered" evidence="2">
    <location>
        <begin position="378"/>
        <end position="468"/>
    </location>
</feature>
<evidence type="ECO:0000313" key="3">
    <source>
        <dbReference type="EMBL" id="EPT01428.1"/>
    </source>
</evidence>